<organism evidence="3 4">
    <name type="scientific">Cymbomonas tetramitiformis</name>
    <dbReference type="NCBI Taxonomy" id="36881"/>
    <lineage>
        <taxon>Eukaryota</taxon>
        <taxon>Viridiplantae</taxon>
        <taxon>Chlorophyta</taxon>
        <taxon>Pyramimonadophyceae</taxon>
        <taxon>Pyramimonadales</taxon>
        <taxon>Pyramimonadaceae</taxon>
        <taxon>Cymbomonas</taxon>
    </lineage>
</organism>
<dbReference type="Proteomes" id="UP001190700">
    <property type="component" value="Unassembled WGS sequence"/>
</dbReference>
<evidence type="ECO:0000256" key="1">
    <source>
        <dbReference type="SAM" id="MobiDB-lite"/>
    </source>
</evidence>
<feature type="compositionally biased region" description="Acidic residues" evidence="1">
    <location>
        <begin position="433"/>
        <end position="443"/>
    </location>
</feature>
<evidence type="ECO:0000256" key="2">
    <source>
        <dbReference type="SAM" id="Phobius"/>
    </source>
</evidence>
<evidence type="ECO:0000313" key="4">
    <source>
        <dbReference type="Proteomes" id="UP001190700"/>
    </source>
</evidence>
<evidence type="ECO:0000313" key="3">
    <source>
        <dbReference type="EMBL" id="KAK3276599.1"/>
    </source>
</evidence>
<accession>A0AAE0GE82</accession>
<feature type="region of interest" description="Disordered" evidence="1">
    <location>
        <begin position="433"/>
        <end position="508"/>
    </location>
</feature>
<keyword evidence="2" id="KW-0812">Transmembrane</keyword>
<keyword evidence="2" id="KW-0472">Membrane</keyword>
<reference evidence="3 4" key="1">
    <citation type="journal article" date="2015" name="Genome Biol. Evol.">
        <title>Comparative Genomics of a Bacterivorous Green Alga Reveals Evolutionary Causalities and Consequences of Phago-Mixotrophic Mode of Nutrition.</title>
        <authorList>
            <person name="Burns J.A."/>
            <person name="Paasch A."/>
            <person name="Narechania A."/>
            <person name="Kim E."/>
        </authorList>
    </citation>
    <scope>NUCLEOTIDE SEQUENCE [LARGE SCALE GENOMIC DNA]</scope>
    <source>
        <strain evidence="3 4">PLY_AMNH</strain>
    </source>
</reference>
<comment type="caution">
    <text evidence="3">The sequence shown here is derived from an EMBL/GenBank/DDBJ whole genome shotgun (WGS) entry which is preliminary data.</text>
</comment>
<protein>
    <submittedName>
        <fullName evidence="3">Uncharacterized protein</fullName>
    </submittedName>
</protein>
<feature type="non-terminal residue" evidence="3">
    <location>
        <position position="508"/>
    </location>
</feature>
<proteinExistence type="predicted"/>
<name>A0AAE0GE82_9CHLO</name>
<dbReference type="EMBL" id="LGRX02006473">
    <property type="protein sequence ID" value="KAK3276599.1"/>
    <property type="molecule type" value="Genomic_DNA"/>
</dbReference>
<gene>
    <name evidence="3" type="ORF">CYMTET_15338</name>
</gene>
<keyword evidence="4" id="KW-1185">Reference proteome</keyword>
<feature type="transmembrane region" description="Helical" evidence="2">
    <location>
        <begin position="367"/>
        <end position="387"/>
    </location>
</feature>
<dbReference type="AlphaFoldDB" id="A0AAE0GE82"/>
<sequence>MLDEAYSNGLFIIPTFSLSTYLGRPNSYAVRKELEKAFIDFVMFYCKTPVPDKNKCEEIHPAVLAWSVDQTFSVDIETRITESINHYYTLIAEITTARAQVEVNCAHPLAVPVSVDPQTGQYTLEDYQSELQKFIEAGEALDFEIWIATTLPPTSLSSPDSMVDHLDLFASGNFTEKAVVVRFGYSSIESGANVNTTLQAQLIAESYERVLLRDSGSIYSGCIIDEWSDRWNRFQESSNSGGDSHCSESDFTQTKCGLDSVYNTNGSTSEVVSVEYLGAASQYNYWGTHCLEIRDAPATLGNVWWNPNRTVNVSFWVNNTFLRPATQFYETETLCLEQAAGSGCQLSDPPFSKKQICEGSYLTLPPLLMGLLIFLIAIIAIAEAYFFQKAWRRRRSRKSAGKMAETGQVLVNPLFENRTSNAKPALEDVLEAPEQETGAEGDEAAAKNTKAAEGVPPPADQNEAHDTGESKDEDEGEMAHSGSMVLQDVREHLPIGSAKHPFVLLENE</sequence>
<keyword evidence="2" id="KW-1133">Transmembrane helix</keyword>